<dbReference type="Gene3D" id="1.10.287.130">
    <property type="match status" value="1"/>
</dbReference>
<evidence type="ECO:0000313" key="12">
    <source>
        <dbReference type="Proteomes" id="UP000051184"/>
    </source>
</evidence>
<dbReference type="InterPro" id="IPR005467">
    <property type="entry name" value="His_kinase_dom"/>
</dbReference>
<evidence type="ECO:0000256" key="4">
    <source>
        <dbReference type="ARBA" id="ARBA00022475"/>
    </source>
</evidence>
<name>A0A0P1J0K2_9RHOB</name>
<dbReference type="GO" id="GO:0000155">
    <property type="term" value="F:phosphorelay sensor kinase activity"/>
    <property type="evidence" value="ECO:0007669"/>
    <property type="project" value="InterPro"/>
</dbReference>
<dbReference type="PANTHER" id="PTHR43065">
    <property type="entry name" value="SENSOR HISTIDINE KINASE"/>
    <property type="match status" value="1"/>
</dbReference>
<dbReference type="PROSITE" id="PS50109">
    <property type="entry name" value="HIS_KIN"/>
    <property type="match status" value="1"/>
</dbReference>
<dbReference type="InterPro" id="IPR029151">
    <property type="entry name" value="Sensor-like_sf"/>
</dbReference>
<feature type="domain" description="Histidine kinase" evidence="10">
    <location>
        <begin position="444"/>
        <end position="656"/>
    </location>
</feature>
<evidence type="ECO:0000259" key="10">
    <source>
        <dbReference type="PROSITE" id="PS50109"/>
    </source>
</evidence>
<dbReference type="Proteomes" id="UP000051184">
    <property type="component" value="Unassembled WGS sequence"/>
</dbReference>
<feature type="transmembrane region" description="Helical" evidence="9">
    <location>
        <begin position="348"/>
        <end position="370"/>
    </location>
</feature>
<dbReference type="SUPFAM" id="SSF55874">
    <property type="entry name" value="ATPase domain of HSP90 chaperone/DNA topoisomerase II/histidine kinase"/>
    <property type="match status" value="1"/>
</dbReference>
<dbReference type="SMART" id="SM00388">
    <property type="entry name" value="HisKA"/>
    <property type="match status" value="1"/>
</dbReference>
<keyword evidence="5" id="KW-0597">Phosphoprotein</keyword>
<proteinExistence type="predicted"/>
<dbReference type="STRING" id="1715691.TA5113_01300"/>
<keyword evidence="7 9" id="KW-1133">Transmembrane helix</keyword>
<feature type="transmembrane region" description="Helical" evidence="9">
    <location>
        <begin position="12"/>
        <end position="34"/>
    </location>
</feature>
<dbReference type="CDD" id="cd12913">
    <property type="entry name" value="PDC1_MCP_like"/>
    <property type="match status" value="1"/>
</dbReference>
<dbReference type="Pfam" id="PF02743">
    <property type="entry name" value="dCache_1"/>
    <property type="match status" value="1"/>
</dbReference>
<evidence type="ECO:0000256" key="9">
    <source>
        <dbReference type="SAM" id="Phobius"/>
    </source>
</evidence>
<dbReference type="EMBL" id="CYUE01000020">
    <property type="protein sequence ID" value="CUK26655.1"/>
    <property type="molecule type" value="Genomic_DNA"/>
</dbReference>
<evidence type="ECO:0000256" key="5">
    <source>
        <dbReference type="ARBA" id="ARBA00022553"/>
    </source>
</evidence>
<keyword evidence="11" id="KW-0808">Transferase</keyword>
<evidence type="ECO:0000256" key="3">
    <source>
        <dbReference type="ARBA" id="ARBA00012438"/>
    </source>
</evidence>
<evidence type="ECO:0000256" key="8">
    <source>
        <dbReference type="ARBA" id="ARBA00023136"/>
    </source>
</evidence>
<dbReference type="Gene3D" id="3.30.565.10">
    <property type="entry name" value="Histidine kinase-like ATPase, C-terminal domain"/>
    <property type="match status" value="1"/>
</dbReference>
<comment type="catalytic activity">
    <reaction evidence="1">
        <text>ATP + protein L-histidine = ADP + protein N-phospho-L-histidine.</text>
        <dbReference type="EC" id="2.7.13.3"/>
    </reaction>
</comment>
<dbReference type="InterPro" id="IPR003661">
    <property type="entry name" value="HisK_dim/P_dom"/>
</dbReference>
<protein>
    <recommendedName>
        <fullName evidence="3">histidine kinase</fullName>
        <ecNumber evidence="3">2.7.13.3</ecNumber>
    </recommendedName>
</protein>
<dbReference type="GO" id="GO:0005886">
    <property type="term" value="C:plasma membrane"/>
    <property type="evidence" value="ECO:0007669"/>
    <property type="project" value="UniProtKB-SubCell"/>
</dbReference>
<keyword evidence="8 9" id="KW-0472">Membrane</keyword>
<comment type="subcellular location">
    <subcellularLocation>
        <location evidence="2">Cell membrane</location>
        <topology evidence="2">Multi-pass membrane protein</topology>
    </subcellularLocation>
</comment>
<dbReference type="InterPro" id="IPR003594">
    <property type="entry name" value="HATPase_dom"/>
</dbReference>
<evidence type="ECO:0000313" key="11">
    <source>
        <dbReference type="EMBL" id="CUK26655.1"/>
    </source>
</evidence>
<keyword evidence="12" id="KW-1185">Reference proteome</keyword>
<dbReference type="InterPro" id="IPR033479">
    <property type="entry name" value="dCache_1"/>
</dbReference>
<organism evidence="11 12">
    <name type="scientific">Cognatishimia activa</name>
    <dbReference type="NCBI Taxonomy" id="1715691"/>
    <lineage>
        <taxon>Bacteria</taxon>
        <taxon>Pseudomonadati</taxon>
        <taxon>Pseudomonadota</taxon>
        <taxon>Alphaproteobacteria</taxon>
        <taxon>Rhodobacterales</taxon>
        <taxon>Paracoccaceae</taxon>
        <taxon>Cognatishimia</taxon>
    </lineage>
</organism>
<dbReference type="Gene3D" id="3.30.450.20">
    <property type="entry name" value="PAS domain"/>
    <property type="match status" value="1"/>
</dbReference>
<dbReference type="PANTHER" id="PTHR43065:SF42">
    <property type="entry name" value="TWO-COMPONENT SENSOR PPRA"/>
    <property type="match status" value="1"/>
</dbReference>
<sequence>MAYRFRNDGMRFSLGFVLAISLAGLQFIAILFVVTTSYLSSERAILDHARGLMEGVGSNAVEHTKRFLEPAGEITDQAQRVLTTGLVGTTDRETMERYFFELVQTEPQIAGVNFGDEEGNFVYVMKSDGPGPYRTKFITIENGVRHVDFIWRDENYQAVAFSNDPLDTYDARTRPWYLKASDLERRIWTNPYIFFSSQQPGITVAAPVIFERDGLQGVVGVDIEISDISGFLSDLRVSDSGAAMILGEDGSLLAHPDPNQIKVQNEDGSLSFANIGDIDDPISRAAFGNIEGPNITNLVSQSNFDYQNHEYMGLFAPLAGVDLPWTVAVYAPEDDFIGEIKANRERNIWIAAGISVLTAIVGLTIAELILRPVRAFAVRTALVSQGEVSARAPLPKTYKELSKANKTLIDEIAQRRESEAKVQELSRDLAHFSRVSVMGQMASGLAHELSQPLTAITQNVDAAISTAKEEGANNEDLLAILNDLDEQAHQGGDVVRALRGFVRKDEGEIASFNFNELIDQAKRLMRHEAEDHHVTLVYERAADPMVIGNRVQVAQVLINLIRNAIEAIAAAESKTRQVVVHAEADGKVLEVRVEDTGPGVPEGVKLFKQFQTSKEDGMGLGLSISRKIIETNGGRLWLDKTAVGKTRFCFTIPRESA</sequence>
<dbReference type="EC" id="2.7.13.3" evidence="3"/>
<evidence type="ECO:0000256" key="1">
    <source>
        <dbReference type="ARBA" id="ARBA00000085"/>
    </source>
</evidence>
<dbReference type="SUPFAM" id="SSF47384">
    <property type="entry name" value="Homodimeric domain of signal transducing histidine kinase"/>
    <property type="match status" value="1"/>
</dbReference>
<accession>A0A0P1J0K2</accession>
<gene>
    <name evidence="11" type="primary">fixL</name>
    <name evidence="11" type="ORF">TA5114_02471</name>
</gene>
<reference evidence="12" key="1">
    <citation type="submission" date="2015-09" db="EMBL/GenBank/DDBJ databases">
        <authorList>
            <person name="Rodrigo-Torres Lidia"/>
            <person name="Arahal R.David."/>
        </authorList>
    </citation>
    <scope>NUCLEOTIDE SEQUENCE [LARGE SCALE GENOMIC DNA]</scope>
    <source>
        <strain evidence="12">CECT 5114</strain>
    </source>
</reference>
<dbReference type="PRINTS" id="PR00344">
    <property type="entry name" value="BCTRLSENSOR"/>
</dbReference>
<evidence type="ECO:0000256" key="6">
    <source>
        <dbReference type="ARBA" id="ARBA00022692"/>
    </source>
</evidence>
<keyword evidence="6 9" id="KW-0812">Transmembrane</keyword>
<dbReference type="InterPro" id="IPR004358">
    <property type="entry name" value="Sig_transdc_His_kin-like_C"/>
</dbReference>
<dbReference type="AlphaFoldDB" id="A0A0P1J0K2"/>
<dbReference type="InterPro" id="IPR036097">
    <property type="entry name" value="HisK_dim/P_sf"/>
</dbReference>
<evidence type="ECO:0000256" key="2">
    <source>
        <dbReference type="ARBA" id="ARBA00004651"/>
    </source>
</evidence>
<dbReference type="SMART" id="SM00387">
    <property type="entry name" value="HATPase_c"/>
    <property type="match status" value="1"/>
</dbReference>
<dbReference type="CDD" id="cd12912">
    <property type="entry name" value="PDC2_MCP_like"/>
    <property type="match status" value="1"/>
</dbReference>
<dbReference type="CDD" id="cd00082">
    <property type="entry name" value="HisKA"/>
    <property type="match status" value="1"/>
</dbReference>
<dbReference type="InterPro" id="IPR036890">
    <property type="entry name" value="HATPase_C_sf"/>
</dbReference>
<dbReference type="SUPFAM" id="SSF103190">
    <property type="entry name" value="Sensory domain-like"/>
    <property type="match status" value="1"/>
</dbReference>
<keyword evidence="4" id="KW-1003">Cell membrane</keyword>
<dbReference type="Pfam" id="PF02518">
    <property type="entry name" value="HATPase_c"/>
    <property type="match status" value="1"/>
</dbReference>
<evidence type="ECO:0000256" key="7">
    <source>
        <dbReference type="ARBA" id="ARBA00022989"/>
    </source>
</evidence>